<dbReference type="InterPro" id="IPR029058">
    <property type="entry name" value="AB_hydrolase_fold"/>
</dbReference>
<evidence type="ECO:0000256" key="5">
    <source>
        <dbReference type="ARBA" id="ARBA00039314"/>
    </source>
</evidence>
<evidence type="ECO:0000256" key="8">
    <source>
        <dbReference type="ARBA" id="ARBA00042704"/>
    </source>
</evidence>
<feature type="domain" description="AB hydrolase-1" evidence="12">
    <location>
        <begin position="54"/>
        <end position="250"/>
    </location>
</feature>
<comment type="catalytic activity">
    <reaction evidence="11">
        <text>mycophenolic acid O-acyl-beta-D-glucuronide + H2O = mycophenolate + D-glucuronate + H(+)</text>
        <dbReference type="Rhea" id="RHEA:34179"/>
        <dbReference type="ChEBI" id="CHEBI:15377"/>
        <dbReference type="ChEBI" id="CHEBI:15378"/>
        <dbReference type="ChEBI" id="CHEBI:58720"/>
        <dbReference type="ChEBI" id="CHEBI:62932"/>
        <dbReference type="ChEBI" id="CHEBI:66982"/>
        <dbReference type="EC" id="3.1.1.93"/>
    </reaction>
    <physiologicalReaction direction="left-to-right" evidence="11">
        <dbReference type="Rhea" id="RHEA:34180"/>
    </physiologicalReaction>
</comment>
<proteinExistence type="predicted"/>
<gene>
    <name evidence="13" type="ORF">GTW23_12950</name>
</gene>
<dbReference type="EC" id="3.1.1.93" evidence="4"/>
<evidence type="ECO:0000256" key="1">
    <source>
        <dbReference type="ARBA" id="ARBA00012423"/>
    </source>
</evidence>
<protein>
    <recommendedName>
        <fullName evidence="5">Palmitoyl-protein thioesterase ABHD10, mitochondrial</fullName>
        <ecNumber evidence="4">3.1.1.93</ecNumber>
        <ecNumber evidence="1">3.1.2.22</ecNumber>
    </recommendedName>
    <alternativeName>
        <fullName evidence="7">Acyl-protein thioesterase ABHD10</fullName>
    </alternativeName>
    <alternativeName>
        <fullName evidence="8">Alpha/beta hydrolase domain-containing protein 10</fullName>
    </alternativeName>
    <alternativeName>
        <fullName evidence="6">Mycophenolic acid acyl-glucuronide esterase, mitochondrial</fullName>
    </alternativeName>
</protein>
<dbReference type="GO" id="GO:0016787">
    <property type="term" value="F:hydrolase activity"/>
    <property type="evidence" value="ECO:0007669"/>
    <property type="project" value="UniProtKB-KW"/>
</dbReference>
<name>A0ABT1CU73_9HYPH</name>
<accession>A0ABT1CU73</accession>
<dbReference type="InterPro" id="IPR052382">
    <property type="entry name" value="ABHD10_acyl-thioesterase"/>
</dbReference>
<dbReference type="EC" id="3.1.2.22" evidence="1"/>
<evidence type="ECO:0000256" key="9">
    <source>
        <dbReference type="ARBA" id="ARBA00046047"/>
    </source>
</evidence>
<evidence type="ECO:0000313" key="13">
    <source>
        <dbReference type="EMBL" id="MCO6409085.1"/>
    </source>
</evidence>
<dbReference type="Pfam" id="PF12697">
    <property type="entry name" value="Abhydrolase_6"/>
    <property type="match status" value="1"/>
</dbReference>
<comment type="catalytic activity">
    <reaction evidence="10">
        <text>S-hexadecanoyl-L-cysteinyl-[protein] + H2O = L-cysteinyl-[protein] + hexadecanoate + H(+)</text>
        <dbReference type="Rhea" id="RHEA:19233"/>
        <dbReference type="Rhea" id="RHEA-COMP:10131"/>
        <dbReference type="Rhea" id="RHEA-COMP:11032"/>
        <dbReference type="ChEBI" id="CHEBI:7896"/>
        <dbReference type="ChEBI" id="CHEBI:15377"/>
        <dbReference type="ChEBI" id="CHEBI:15378"/>
        <dbReference type="ChEBI" id="CHEBI:29950"/>
        <dbReference type="ChEBI" id="CHEBI:74151"/>
        <dbReference type="EC" id="3.1.2.22"/>
    </reaction>
    <physiologicalReaction direction="left-to-right" evidence="10">
        <dbReference type="Rhea" id="RHEA:19234"/>
    </physiologicalReaction>
</comment>
<evidence type="ECO:0000256" key="3">
    <source>
        <dbReference type="ARBA" id="ARBA00022946"/>
    </source>
</evidence>
<reference evidence="13 14" key="1">
    <citation type="submission" date="2020-01" db="EMBL/GenBank/DDBJ databases">
        <title>Genomes of bacteria type strains.</title>
        <authorList>
            <person name="Chen J."/>
            <person name="Zhu S."/>
            <person name="Yang J."/>
        </authorList>
    </citation>
    <scope>NUCLEOTIDE SEQUENCE [LARGE SCALE GENOMIC DNA]</scope>
    <source>
        <strain evidence="13 14">DSM 16655</strain>
    </source>
</reference>
<dbReference type="EMBL" id="JAAAML010000002">
    <property type="protein sequence ID" value="MCO6409085.1"/>
    <property type="molecule type" value="Genomic_DNA"/>
</dbReference>
<comment type="function">
    <text evidence="9">Acts as an acyl-protein thioesterase that hydrolyzes fatty acids from acylated residues in proteins. Regulates the mitochondrial S-depalmitoylation of the nucleophilic active site residue of peroxiredoxin-5/PRDX5, a key antioxidant protein, therefore modulating mitochondrial antioxidant ability. Also catalyzes the deglucuronidation of mycophenolic acid acyl-glucuronide, an active metabolite of the immunosuppressant drug mycophenolate.</text>
</comment>
<dbReference type="Proteomes" id="UP001320715">
    <property type="component" value="Unassembled WGS sequence"/>
</dbReference>
<evidence type="ECO:0000256" key="4">
    <source>
        <dbReference type="ARBA" id="ARBA00039132"/>
    </source>
</evidence>
<keyword evidence="14" id="KW-1185">Reference proteome</keyword>
<evidence type="ECO:0000256" key="2">
    <source>
        <dbReference type="ARBA" id="ARBA00022801"/>
    </source>
</evidence>
<dbReference type="PANTHER" id="PTHR16138:SF7">
    <property type="entry name" value="PALMITOYL-PROTEIN THIOESTERASE ABHD10, MITOCHONDRIAL"/>
    <property type="match status" value="1"/>
</dbReference>
<keyword evidence="3" id="KW-0809">Transit peptide</keyword>
<evidence type="ECO:0000313" key="14">
    <source>
        <dbReference type="Proteomes" id="UP001320715"/>
    </source>
</evidence>
<evidence type="ECO:0000256" key="10">
    <source>
        <dbReference type="ARBA" id="ARBA00047409"/>
    </source>
</evidence>
<sequence>MTEPVAGKLDVGTGADMRSIAALTRKATEKGAGLPGVVWLGGYRSDMTGSKAEALCQQAGRSGQACLRFDYSGHGASGGDFRDGTISRWLEESLATFDHYTSGPQILVGSSMGGWIGLRMVQELRARGQGNRVAGLVLIAPAPDFTLELMEPELTDAQRQALEQDGYYEEPTPYGPDPNIFTQALFEDGRKNRVLEGLIETGAPVHIIQGMADPDVPWRHALRLMEHLPSENVTLTLIRDGDHRLSRDEDIARILAAVDGIASGS</sequence>
<dbReference type="RefSeq" id="WP_382266067.1">
    <property type="nucleotide sequence ID" value="NZ_JAAAML010000002.1"/>
</dbReference>
<organism evidence="13 14">
    <name type="scientific">Hoeflea alexandrii</name>
    <dbReference type="NCBI Taxonomy" id="288436"/>
    <lineage>
        <taxon>Bacteria</taxon>
        <taxon>Pseudomonadati</taxon>
        <taxon>Pseudomonadota</taxon>
        <taxon>Alphaproteobacteria</taxon>
        <taxon>Hyphomicrobiales</taxon>
        <taxon>Rhizobiaceae</taxon>
        <taxon>Hoeflea</taxon>
    </lineage>
</organism>
<dbReference type="SUPFAM" id="SSF53474">
    <property type="entry name" value="alpha/beta-Hydrolases"/>
    <property type="match status" value="1"/>
</dbReference>
<comment type="caution">
    <text evidence="13">The sequence shown here is derived from an EMBL/GenBank/DDBJ whole genome shotgun (WGS) entry which is preliminary data.</text>
</comment>
<evidence type="ECO:0000259" key="12">
    <source>
        <dbReference type="Pfam" id="PF12697"/>
    </source>
</evidence>
<evidence type="ECO:0000256" key="6">
    <source>
        <dbReference type="ARBA" id="ARBA00041520"/>
    </source>
</evidence>
<dbReference type="Gene3D" id="3.40.50.1820">
    <property type="entry name" value="alpha/beta hydrolase"/>
    <property type="match status" value="1"/>
</dbReference>
<keyword evidence="2 13" id="KW-0378">Hydrolase</keyword>
<evidence type="ECO:0000256" key="11">
    <source>
        <dbReference type="ARBA" id="ARBA00047972"/>
    </source>
</evidence>
<dbReference type="InterPro" id="IPR000073">
    <property type="entry name" value="AB_hydrolase_1"/>
</dbReference>
<dbReference type="PANTHER" id="PTHR16138">
    <property type="entry name" value="MYCOPHENOLIC ACID ACYL-GLUCURONIDE ESTERASE, MITOCHONDRIAL"/>
    <property type="match status" value="1"/>
</dbReference>
<evidence type="ECO:0000256" key="7">
    <source>
        <dbReference type="ARBA" id="ARBA00042645"/>
    </source>
</evidence>